<dbReference type="PROSITE" id="PS01186">
    <property type="entry name" value="EGF_2"/>
    <property type="match status" value="3"/>
</dbReference>
<feature type="domain" description="EGF-like" evidence="19">
    <location>
        <begin position="101"/>
        <end position="138"/>
    </location>
</feature>
<keyword evidence="3 14" id="KW-0245">EGF-like domain</keyword>
<reference evidence="22" key="3">
    <citation type="submission" date="2025-08" db="UniProtKB">
        <authorList>
            <consortium name="Ensembl"/>
        </authorList>
    </citation>
    <scope>IDENTIFICATION</scope>
    <source>
        <strain evidence="22">HNI</strain>
    </source>
</reference>
<feature type="disulfide bond" evidence="14">
    <location>
        <begin position="128"/>
        <end position="137"/>
    </location>
</feature>
<dbReference type="SMART" id="SM00179">
    <property type="entry name" value="EGF_CA"/>
    <property type="match status" value="2"/>
</dbReference>
<reference evidence="22 23" key="2">
    <citation type="submission" date="2017-04" db="EMBL/GenBank/DDBJ databases">
        <title>CpG methylation of centromeres and impact of large insertions on vertebrate speciation.</title>
        <authorList>
            <person name="Ichikawa K."/>
            <person name="Yoshimura J."/>
            <person name="Morishita S."/>
        </authorList>
    </citation>
    <scope>NUCLEOTIDE SEQUENCE</scope>
    <source>
        <strain evidence="22 23">HNI</strain>
    </source>
</reference>
<evidence type="ECO:0000256" key="14">
    <source>
        <dbReference type="PROSITE-ProRule" id="PRU00076"/>
    </source>
</evidence>
<dbReference type="InterPro" id="IPR018114">
    <property type="entry name" value="TRYPSIN_HIS"/>
</dbReference>
<dbReference type="InterPro" id="IPR033116">
    <property type="entry name" value="TRYPSIN_SER"/>
</dbReference>
<evidence type="ECO:0000259" key="20">
    <source>
        <dbReference type="PROSITE" id="PS50070"/>
    </source>
</evidence>
<keyword evidence="8 16" id="KW-0378">Hydrolase</keyword>
<dbReference type="PANTHER" id="PTHR24264:SF40">
    <property type="entry name" value="HYALURONAN-BINDING PROTEIN 2"/>
    <property type="match status" value="1"/>
</dbReference>
<feature type="chain" id="PRO_5017995454" description="trypsin" evidence="18">
    <location>
        <begin position="20"/>
        <end position="607"/>
    </location>
</feature>
<keyword evidence="11" id="KW-0325">Glycoprotein</keyword>
<organism evidence="22 23">
    <name type="scientific">Oryzias latipes</name>
    <name type="common">Japanese rice fish</name>
    <name type="synonym">Japanese killifish</name>
    <dbReference type="NCBI Taxonomy" id="8090"/>
    <lineage>
        <taxon>Eukaryota</taxon>
        <taxon>Metazoa</taxon>
        <taxon>Chordata</taxon>
        <taxon>Craniata</taxon>
        <taxon>Vertebrata</taxon>
        <taxon>Euteleostomi</taxon>
        <taxon>Actinopterygii</taxon>
        <taxon>Neopterygii</taxon>
        <taxon>Teleostei</taxon>
        <taxon>Neoteleostei</taxon>
        <taxon>Acanthomorphata</taxon>
        <taxon>Ovalentaria</taxon>
        <taxon>Atherinomorphae</taxon>
        <taxon>Beloniformes</taxon>
        <taxon>Adrianichthyidae</taxon>
        <taxon>Oryziinae</taxon>
        <taxon>Oryzias</taxon>
    </lineage>
</organism>
<dbReference type="Proteomes" id="UP000265180">
    <property type="component" value="Chromosome 15"/>
</dbReference>
<dbReference type="PANTHER" id="PTHR24264">
    <property type="entry name" value="TRYPSIN-RELATED"/>
    <property type="match status" value="1"/>
</dbReference>
<dbReference type="InterPro" id="IPR050127">
    <property type="entry name" value="Serine_Proteases_S1"/>
</dbReference>
<feature type="compositionally biased region" description="Basic and acidic residues" evidence="17">
    <location>
        <begin position="22"/>
        <end position="36"/>
    </location>
</feature>
<dbReference type="FunFam" id="2.40.10.10:FF:000069">
    <property type="entry name" value="Hyaluronan-binding protein 2"/>
    <property type="match status" value="1"/>
</dbReference>
<evidence type="ECO:0000256" key="7">
    <source>
        <dbReference type="ARBA" id="ARBA00022737"/>
    </source>
</evidence>
<feature type="region of interest" description="Disordered" evidence="17">
    <location>
        <begin position="306"/>
        <end position="342"/>
    </location>
</feature>
<evidence type="ECO:0000256" key="3">
    <source>
        <dbReference type="ARBA" id="ARBA00022536"/>
    </source>
</evidence>
<evidence type="ECO:0000256" key="4">
    <source>
        <dbReference type="ARBA" id="ARBA00022572"/>
    </source>
</evidence>
<dbReference type="AlphaFoldDB" id="A0A3P9KAT2"/>
<dbReference type="SMART" id="SM00020">
    <property type="entry name" value="Tryp_SPc"/>
    <property type="match status" value="1"/>
</dbReference>
<evidence type="ECO:0000256" key="6">
    <source>
        <dbReference type="ARBA" id="ARBA00022729"/>
    </source>
</evidence>
<dbReference type="PROSITE" id="PS00134">
    <property type="entry name" value="TRYPSIN_HIS"/>
    <property type="match status" value="1"/>
</dbReference>
<dbReference type="Gene3D" id="2.10.25.10">
    <property type="entry name" value="Laminin"/>
    <property type="match status" value="2"/>
</dbReference>
<evidence type="ECO:0000259" key="21">
    <source>
        <dbReference type="PROSITE" id="PS50240"/>
    </source>
</evidence>
<feature type="signal peptide" evidence="18">
    <location>
        <begin position="1"/>
        <end position="19"/>
    </location>
</feature>
<name>A0A3P9KAT2_ORYLA</name>
<evidence type="ECO:0000313" key="23">
    <source>
        <dbReference type="Proteomes" id="UP000265180"/>
    </source>
</evidence>
<dbReference type="GO" id="GO:0005509">
    <property type="term" value="F:calcium ion binding"/>
    <property type="evidence" value="ECO:0007669"/>
    <property type="project" value="InterPro"/>
</dbReference>
<evidence type="ECO:0000259" key="19">
    <source>
        <dbReference type="PROSITE" id="PS50026"/>
    </source>
</evidence>
<dbReference type="InterPro" id="IPR001254">
    <property type="entry name" value="Trypsin_dom"/>
</dbReference>
<reference evidence="22" key="4">
    <citation type="submission" date="2025-09" db="UniProtKB">
        <authorList>
            <consortium name="Ensembl"/>
        </authorList>
    </citation>
    <scope>IDENTIFICATION</scope>
    <source>
        <strain evidence="22">HNI</strain>
    </source>
</reference>
<dbReference type="SUPFAM" id="SSF57440">
    <property type="entry name" value="Kringle-like"/>
    <property type="match status" value="1"/>
</dbReference>
<feature type="compositionally biased region" description="Basic residues" evidence="17">
    <location>
        <begin position="38"/>
        <end position="59"/>
    </location>
</feature>
<evidence type="ECO:0000256" key="18">
    <source>
        <dbReference type="SAM" id="SignalP"/>
    </source>
</evidence>
<evidence type="ECO:0000256" key="12">
    <source>
        <dbReference type="ARBA" id="ARBA00036320"/>
    </source>
</evidence>
<dbReference type="SMART" id="SM00130">
    <property type="entry name" value="KR"/>
    <property type="match status" value="1"/>
</dbReference>
<comment type="subcellular location">
    <subcellularLocation>
        <location evidence="1">Secreted</location>
        <location evidence="1">Extracellular space</location>
    </subcellularLocation>
</comment>
<dbReference type="GO" id="GO:0004252">
    <property type="term" value="F:serine-type endopeptidase activity"/>
    <property type="evidence" value="ECO:0007669"/>
    <property type="project" value="UniProtKB-EC"/>
</dbReference>
<keyword evidence="5 16" id="KW-0645">Protease</keyword>
<evidence type="ECO:0000256" key="11">
    <source>
        <dbReference type="ARBA" id="ARBA00023180"/>
    </source>
</evidence>
<keyword evidence="6 18" id="KW-0732">Signal</keyword>
<dbReference type="PROSITE" id="PS50070">
    <property type="entry name" value="KRINGLE_2"/>
    <property type="match status" value="1"/>
</dbReference>
<evidence type="ECO:0000256" key="16">
    <source>
        <dbReference type="RuleBase" id="RU363034"/>
    </source>
</evidence>
<dbReference type="FunFam" id="2.10.25.10:FF:000045">
    <property type="entry name" value="Slit guidance ligand 2"/>
    <property type="match status" value="1"/>
</dbReference>
<dbReference type="CDD" id="cd00054">
    <property type="entry name" value="EGF_CA"/>
    <property type="match status" value="2"/>
</dbReference>
<evidence type="ECO:0000256" key="2">
    <source>
        <dbReference type="ARBA" id="ARBA00022525"/>
    </source>
</evidence>
<reference key="1">
    <citation type="journal article" date="2007" name="Nature">
        <title>The medaka draft genome and insights into vertebrate genome evolution.</title>
        <authorList>
            <person name="Kasahara M."/>
            <person name="Naruse K."/>
            <person name="Sasaki S."/>
            <person name="Nakatani Y."/>
            <person name="Qu W."/>
            <person name="Ahsan B."/>
            <person name="Yamada T."/>
            <person name="Nagayasu Y."/>
            <person name="Doi K."/>
            <person name="Kasai Y."/>
            <person name="Jindo T."/>
            <person name="Kobayashi D."/>
            <person name="Shimada A."/>
            <person name="Toyoda A."/>
            <person name="Kuroki Y."/>
            <person name="Fujiyama A."/>
            <person name="Sasaki T."/>
            <person name="Shimizu A."/>
            <person name="Asakawa S."/>
            <person name="Shimizu N."/>
            <person name="Hashimoto S."/>
            <person name="Yang J."/>
            <person name="Lee Y."/>
            <person name="Matsushima K."/>
            <person name="Sugano S."/>
            <person name="Sakaizumi M."/>
            <person name="Narita T."/>
            <person name="Ohishi K."/>
            <person name="Haga S."/>
            <person name="Ohta F."/>
            <person name="Nomoto H."/>
            <person name="Nogata K."/>
            <person name="Morishita T."/>
            <person name="Endo T."/>
            <person name="Shin-I T."/>
            <person name="Takeda H."/>
            <person name="Morishita S."/>
            <person name="Kohara Y."/>
        </authorList>
    </citation>
    <scope>NUCLEOTIDE SEQUENCE [LARGE SCALE GENOMIC DNA]</scope>
    <source>
        <strain>Hd-rR</strain>
    </source>
</reference>
<keyword evidence="10 14" id="KW-1015">Disulfide bond</keyword>
<dbReference type="SUPFAM" id="SSF57196">
    <property type="entry name" value="EGF/Laminin"/>
    <property type="match status" value="1"/>
</dbReference>
<evidence type="ECO:0000256" key="10">
    <source>
        <dbReference type="ARBA" id="ARBA00023157"/>
    </source>
</evidence>
<dbReference type="GO" id="GO:0006508">
    <property type="term" value="P:proteolysis"/>
    <property type="evidence" value="ECO:0007669"/>
    <property type="project" value="UniProtKB-KW"/>
</dbReference>
<dbReference type="PRINTS" id="PR00018">
    <property type="entry name" value="KRINGLE"/>
</dbReference>
<dbReference type="GO" id="GO:0007399">
    <property type="term" value="P:nervous system development"/>
    <property type="evidence" value="ECO:0007669"/>
    <property type="project" value="UniProtKB-ARBA"/>
</dbReference>
<proteinExistence type="predicted"/>
<feature type="domain" description="EGF-like" evidence="19">
    <location>
        <begin position="178"/>
        <end position="214"/>
    </location>
</feature>
<dbReference type="PROSITE" id="PS00022">
    <property type="entry name" value="EGF_1"/>
    <property type="match status" value="2"/>
</dbReference>
<dbReference type="PROSITE" id="PS50026">
    <property type="entry name" value="EGF_3"/>
    <property type="match status" value="2"/>
</dbReference>
<dbReference type="Pfam" id="PF00051">
    <property type="entry name" value="Kringle"/>
    <property type="match status" value="1"/>
</dbReference>
<accession>A0A3P9KAT2</accession>
<dbReference type="InterPro" id="IPR000742">
    <property type="entry name" value="EGF"/>
</dbReference>
<dbReference type="SUPFAM" id="SSF50494">
    <property type="entry name" value="Trypsin-like serine proteases"/>
    <property type="match status" value="1"/>
</dbReference>
<dbReference type="SMART" id="SM00181">
    <property type="entry name" value="EGF"/>
    <property type="match status" value="3"/>
</dbReference>
<dbReference type="CDD" id="cd00190">
    <property type="entry name" value="Tryp_SPc"/>
    <property type="match status" value="1"/>
</dbReference>
<dbReference type="PROSITE" id="PS50240">
    <property type="entry name" value="TRYPSIN_DOM"/>
    <property type="match status" value="1"/>
</dbReference>
<comment type="catalytic activity">
    <reaction evidence="12">
        <text>Preferential cleavage: Arg-|-Xaa, Lys-|-Xaa.</text>
        <dbReference type="EC" id="3.4.21.4"/>
    </reaction>
</comment>
<evidence type="ECO:0000256" key="13">
    <source>
        <dbReference type="ARBA" id="ARBA00038868"/>
    </source>
</evidence>
<dbReference type="CDD" id="cd00108">
    <property type="entry name" value="KR"/>
    <property type="match status" value="1"/>
</dbReference>
<evidence type="ECO:0000256" key="17">
    <source>
        <dbReference type="SAM" id="MobiDB-lite"/>
    </source>
</evidence>
<evidence type="ECO:0000256" key="1">
    <source>
        <dbReference type="ARBA" id="ARBA00004239"/>
    </source>
</evidence>
<keyword evidence="7" id="KW-0677">Repeat</keyword>
<dbReference type="InterPro" id="IPR000001">
    <property type="entry name" value="Kringle"/>
</dbReference>
<evidence type="ECO:0000313" key="22">
    <source>
        <dbReference type="Ensembl" id="ENSORLP00020005534.1"/>
    </source>
</evidence>
<dbReference type="PROSITE" id="PS00021">
    <property type="entry name" value="KRINGLE_1"/>
    <property type="match status" value="1"/>
</dbReference>
<protein>
    <recommendedName>
        <fullName evidence="13">trypsin</fullName>
        <ecNumber evidence="13">3.4.21.4</ecNumber>
    </recommendedName>
</protein>
<feature type="disulfide bond" evidence="14">
    <location>
        <begin position="204"/>
        <end position="213"/>
    </location>
</feature>
<feature type="region of interest" description="Disordered" evidence="17">
    <location>
        <begin position="22"/>
        <end position="59"/>
    </location>
</feature>
<dbReference type="PRINTS" id="PR00722">
    <property type="entry name" value="CHYMOTRYPSIN"/>
</dbReference>
<dbReference type="InterPro" id="IPR001314">
    <property type="entry name" value="Peptidase_S1A"/>
</dbReference>
<dbReference type="GO" id="GO:0005576">
    <property type="term" value="C:extracellular region"/>
    <property type="evidence" value="ECO:0007669"/>
    <property type="project" value="UniProtKB-SubCell"/>
</dbReference>
<dbReference type="Pfam" id="PF00089">
    <property type="entry name" value="Trypsin"/>
    <property type="match status" value="1"/>
</dbReference>
<dbReference type="InterPro" id="IPR043504">
    <property type="entry name" value="Peptidase_S1_PA_chymotrypsin"/>
</dbReference>
<evidence type="ECO:0000256" key="5">
    <source>
        <dbReference type="ARBA" id="ARBA00022670"/>
    </source>
</evidence>
<dbReference type="InterPro" id="IPR001881">
    <property type="entry name" value="EGF-like_Ca-bd_dom"/>
</dbReference>
<dbReference type="InterPro" id="IPR018056">
    <property type="entry name" value="Kringle_CS"/>
</dbReference>
<evidence type="ECO:0000256" key="15">
    <source>
        <dbReference type="PROSITE-ProRule" id="PRU00121"/>
    </source>
</evidence>
<keyword evidence="4 15" id="KW-0420">Kringle</keyword>
<dbReference type="Gene3D" id="2.40.10.10">
    <property type="entry name" value="Trypsin-like serine proteases"/>
    <property type="match status" value="1"/>
</dbReference>
<dbReference type="Gene3D" id="2.40.20.10">
    <property type="entry name" value="Plasminogen Kringle 4"/>
    <property type="match status" value="1"/>
</dbReference>
<evidence type="ECO:0000256" key="9">
    <source>
        <dbReference type="ARBA" id="ARBA00022825"/>
    </source>
</evidence>
<feature type="domain" description="Peptidase S1" evidence="21">
    <location>
        <begin position="362"/>
        <end position="604"/>
    </location>
</feature>
<sequence>MKLKLLLLCLFLAALFCQAEPKKKDKNGHDNEEVHGQRGQRGHHGHHGRHGNHSRHGMKKIKRMKYEDIIKDVFFVAENTGDDEEDDDQGNQDWLFDLQHPDGKCNPNPCLNEGVCKEKGKRNYKCDCPKPFKGRRCQKGPKICRRGICGHGECVLTSASPFYECKCKEPFQPPNCRRLSVCEPNPCRNGGKCIMDGNNFDCVCPEGFSGRFCRVGPNDCYLDDGESYRGNVSETDDGDDCLHWNSHFILAHGLNPFKSFEDKDGLGPHNFCRNPDGEPKPWCFFRRGLRLLWDYCDVTQCPQPTTVGPTGVPPSPQPTSAKPLSTTLPPRPSAGPASPTETAASQFLTCGVPQPKKAITRIFGGLKVSPGAIPWQVSLQQKPKNSNLPYRHVCGGVLIKSCWVLTAGHCIDKSKDMQVLMGSLSLDKTDPSAQTLPVENAIVHQRYRETSGAVYNDIALLRLRGTLGLCANETQFVKTACLPDAQLPDGMECTISGWGATEESQYGSSHLLEANVLLINQGKCSEPAIYGSKLDSTMFCAGHLQGGVDSCQGDSGGPLTCKNNNSSSVIYGLVSWGDQCGKQNSPGVYTRVTHYLDWIKSTIQSNP</sequence>
<keyword evidence="2" id="KW-0964">Secreted</keyword>
<dbReference type="PROSITE" id="PS00135">
    <property type="entry name" value="TRYPSIN_SER"/>
    <property type="match status" value="1"/>
</dbReference>
<dbReference type="FunFam" id="2.40.20.10:FF:000001">
    <property type="entry name" value="Urokinase-type plasminogen activator"/>
    <property type="match status" value="1"/>
</dbReference>
<comment type="caution">
    <text evidence="14">Lacks conserved residue(s) required for the propagation of feature annotation.</text>
</comment>
<dbReference type="Ensembl" id="ENSORLT00020006139.1">
    <property type="protein sequence ID" value="ENSORLP00020005534.1"/>
    <property type="gene ID" value="ENSORLG00020006339.1"/>
</dbReference>
<dbReference type="InterPro" id="IPR038178">
    <property type="entry name" value="Kringle_sf"/>
</dbReference>
<feature type="domain" description="Kringle" evidence="20">
    <location>
        <begin position="219"/>
        <end position="301"/>
    </location>
</feature>
<dbReference type="EC" id="3.4.21.4" evidence="13"/>
<dbReference type="InterPro" id="IPR013806">
    <property type="entry name" value="Kringle-like"/>
</dbReference>
<dbReference type="Pfam" id="PF00008">
    <property type="entry name" value="EGF"/>
    <property type="match status" value="2"/>
</dbReference>
<keyword evidence="9 16" id="KW-0720">Serine protease</keyword>
<evidence type="ECO:0000256" key="8">
    <source>
        <dbReference type="ARBA" id="ARBA00022801"/>
    </source>
</evidence>
<dbReference type="InterPro" id="IPR009003">
    <property type="entry name" value="Peptidase_S1_PA"/>
</dbReference>